<evidence type="ECO:0000256" key="1">
    <source>
        <dbReference type="ARBA" id="ARBA00023157"/>
    </source>
</evidence>
<protein>
    <recommendedName>
        <fullName evidence="4">Thyroglobulin type-1 domain-containing protein</fullName>
    </recommendedName>
</protein>
<keyword evidence="6" id="KW-1185">Reference proteome</keyword>
<comment type="caution">
    <text evidence="2">Lacks conserved residue(s) required for the propagation of feature annotation.</text>
</comment>
<accession>A0A7J7IX25</accession>
<dbReference type="PROSITE" id="PS51162">
    <property type="entry name" value="THYROGLOBULIN_1_2"/>
    <property type="match status" value="1"/>
</dbReference>
<dbReference type="InterPro" id="IPR036857">
    <property type="entry name" value="Thyroglobulin_1_sf"/>
</dbReference>
<dbReference type="CDD" id="cd00191">
    <property type="entry name" value="TY"/>
    <property type="match status" value="1"/>
</dbReference>
<organism evidence="5 6">
    <name type="scientific">Bugula neritina</name>
    <name type="common">Brown bryozoan</name>
    <name type="synonym">Sertularia neritina</name>
    <dbReference type="NCBI Taxonomy" id="10212"/>
    <lineage>
        <taxon>Eukaryota</taxon>
        <taxon>Metazoa</taxon>
        <taxon>Spiralia</taxon>
        <taxon>Lophotrochozoa</taxon>
        <taxon>Bryozoa</taxon>
        <taxon>Gymnolaemata</taxon>
        <taxon>Cheilostomatida</taxon>
        <taxon>Flustrina</taxon>
        <taxon>Buguloidea</taxon>
        <taxon>Bugulidae</taxon>
        <taxon>Bugula</taxon>
    </lineage>
</organism>
<evidence type="ECO:0000259" key="4">
    <source>
        <dbReference type="PROSITE" id="PS51162"/>
    </source>
</evidence>
<dbReference type="Proteomes" id="UP000593567">
    <property type="component" value="Unassembled WGS sequence"/>
</dbReference>
<dbReference type="SUPFAM" id="SSF57610">
    <property type="entry name" value="Thyroglobulin type-1 domain"/>
    <property type="match status" value="1"/>
</dbReference>
<dbReference type="EMBL" id="VXIV02003308">
    <property type="protein sequence ID" value="KAF6018469.1"/>
    <property type="molecule type" value="Genomic_DNA"/>
</dbReference>
<sequence>MLKEVAVTLCFIALTQAAASCPKNACDKITCGGKLTKDSCLLNGGRYIPNGGLCGCCDHCVQLLGEGEACTSSGPGLATSECGDDLYCSDTINQCTKPNCAMIKKEKEEFLATVPKPPGFIVPTCDADGTYTGKQCSENECYCVDVHGKTY</sequence>
<evidence type="ECO:0000313" key="6">
    <source>
        <dbReference type="Proteomes" id="UP000593567"/>
    </source>
</evidence>
<dbReference type="OrthoDB" id="1725934at2759"/>
<dbReference type="AlphaFoldDB" id="A0A7J7IX25"/>
<feature type="domain" description="Thyroglobulin type-1" evidence="4">
    <location>
        <begin position="97"/>
        <end position="151"/>
    </location>
</feature>
<dbReference type="Pfam" id="PF00086">
    <property type="entry name" value="Thyroglobulin_1"/>
    <property type="match status" value="1"/>
</dbReference>
<feature type="chain" id="PRO_5029640746" description="Thyroglobulin type-1 domain-containing protein" evidence="3">
    <location>
        <begin position="18"/>
        <end position="151"/>
    </location>
</feature>
<name>A0A7J7IX25_BUGNE</name>
<evidence type="ECO:0000313" key="5">
    <source>
        <dbReference type="EMBL" id="KAF6018469.1"/>
    </source>
</evidence>
<gene>
    <name evidence="5" type="ORF">EB796_023225</name>
</gene>
<keyword evidence="1" id="KW-1015">Disulfide bond</keyword>
<feature type="signal peptide" evidence="3">
    <location>
        <begin position="1"/>
        <end position="17"/>
    </location>
</feature>
<proteinExistence type="predicted"/>
<keyword evidence="3" id="KW-0732">Signal</keyword>
<dbReference type="InterPro" id="IPR000716">
    <property type="entry name" value="Thyroglobulin_1"/>
</dbReference>
<dbReference type="Gene3D" id="4.10.800.10">
    <property type="entry name" value="Thyroglobulin type-1"/>
    <property type="match status" value="1"/>
</dbReference>
<comment type="caution">
    <text evidence="5">The sequence shown here is derived from an EMBL/GenBank/DDBJ whole genome shotgun (WGS) entry which is preliminary data.</text>
</comment>
<reference evidence="5" key="1">
    <citation type="submission" date="2020-06" db="EMBL/GenBank/DDBJ databases">
        <title>Draft genome of Bugula neritina, a colonial animal packing powerful symbionts and potential medicines.</title>
        <authorList>
            <person name="Rayko M."/>
        </authorList>
    </citation>
    <scope>NUCLEOTIDE SEQUENCE [LARGE SCALE GENOMIC DNA]</scope>
    <source>
        <strain evidence="5">Kwan_BN1</strain>
    </source>
</reference>
<dbReference type="PROSITE" id="PS51257">
    <property type="entry name" value="PROKAR_LIPOPROTEIN"/>
    <property type="match status" value="1"/>
</dbReference>
<evidence type="ECO:0000256" key="2">
    <source>
        <dbReference type="PROSITE-ProRule" id="PRU00500"/>
    </source>
</evidence>
<evidence type="ECO:0000256" key="3">
    <source>
        <dbReference type="SAM" id="SignalP"/>
    </source>
</evidence>